<dbReference type="Pfam" id="PF06985">
    <property type="entry name" value="HET"/>
    <property type="match status" value="1"/>
</dbReference>
<proteinExistence type="predicted"/>
<keyword evidence="3" id="KW-1185">Reference proteome</keyword>
<reference evidence="2" key="1">
    <citation type="submission" date="2022-10" db="EMBL/GenBank/DDBJ databases">
        <title>Tapping the CABI collections for fungal endophytes: first genome assemblies for Collariella, Neodidymelliopsis, Ascochyta clinopodiicola, Didymella pomorum, Didymosphaeria variabile, Neocosmospora piperis and Neocucurbitaria cava.</title>
        <authorList>
            <person name="Hill R."/>
        </authorList>
    </citation>
    <scope>NUCLEOTIDE SEQUENCE</scope>
    <source>
        <strain evidence="2">IMI 355091</strain>
    </source>
</reference>
<dbReference type="EMBL" id="JAPEVA010000063">
    <property type="protein sequence ID" value="KAJ4402292.1"/>
    <property type="molecule type" value="Genomic_DNA"/>
</dbReference>
<gene>
    <name evidence="2" type="ORF">N0V91_007325</name>
</gene>
<evidence type="ECO:0000313" key="3">
    <source>
        <dbReference type="Proteomes" id="UP001140510"/>
    </source>
</evidence>
<organism evidence="2 3">
    <name type="scientific">Didymella pomorum</name>
    <dbReference type="NCBI Taxonomy" id="749634"/>
    <lineage>
        <taxon>Eukaryota</taxon>
        <taxon>Fungi</taxon>
        <taxon>Dikarya</taxon>
        <taxon>Ascomycota</taxon>
        <taxon>Pezizomycotina</taxon>
        <taxon>Dothideomycetes</taxon>
        <taxon>Pleosporomycetidae</taxon>
        <taxon>Pleosporales</taxon>
        <taxon>Pleosporineae</taxon>
        <taxon>Didymellaceae</taxon>
        <taxon>Didymella</taxon>
    </lineage>
</organism>
<dbReference type="OrthoDB" id="2157530at2759"/>
<dbReference type="AlphaFoldDB" id="A0A9W8ZB04"/>
<feature type="domain" description="Heterokaryon incompatibility" evidence="1">
    <location>
        <begin position="1"/>
        <end position="104"/>
    </location>
</feature>
<accession>A0A9W8ZB04</accession>
<dbReference type="PANTHER" id="PTHR24148:SF64">
    <property type="entry name" value="HETEROKARYON INCOMPATIBILITY DOMAIN-CONTAINING PROTEIN"/>
    <property type="match status" value="1"/>
</dbReference>
<dbReference type="InterPro" id="IPR010730">
    <property type="entry name" value="HET"/>
</dbReference>
<dbReference type="PANTHER" id="PTHR24148">
    <property type="entry name" value="ANKYRIN REPEAT DOMAIN-CONTAINING PROTEIN 39 HOMOLOG-RELATED"/>
    <property type="match status" value="1"/>
</dbReference>
<comment type="caution">
    <text evidence="2">The sequence shown here is derived from an EMBL/GenBank/DDBJ whole genome shotgun (WGS) entry which is preliminary data.</text>
</comment>
<dbReference type="Proteomes" id="UP001140510">
    <property type="component" value="Unassembled WGS sequence"/>
</dbReference>
<evidence type="ECO:0000313" key="2">
    <source>
        <dbReference type="EMBL" id="KAJ4402292.1"/>
    </source>
</evidence>
<protein>
    <recommendedName>
        <fullName evidence="1">Heterokaryon incompatibility domain-containing protein</fullName>
    </recommendedName>
</protein>
<dbReference type="InterPro" id="IPR052895">
    <property type="entry name" value="HetReg/Transcr_Mod"/>
</dbReference>
<evidence type="ECO:0000259" key="1">
    <source>
        <dbReference type="Pfam" id="PF06985"/>
    </source>
</evidence>
<name>A0A9W8ZB04_9PLEO</name>
<sequence length="508" mass="57707">MGHIYRSAERVLICMSLSGEEQGPNLVALLEYACGVIDTALLQINERVDEVKEKGGWSSEWSPYPWDWFPFAAADAPIMSDPRWASVNALLEQEWFSRGWVVREAGLARQGLVLWGNTEFAWHDLMRVLVWRHRRAARTISIPAEDRFRSHLEAYEAQHKDIICTFYQERAWKPCSLLDYIHFARALQLKDPRDRVFAFLDLAEDSTQQLTIVPKYTDAPWKVYRDFAKSYVSAIGDVDLLHYVKHTEESLSTTYMTWAPDWSIAEHNFLSFMSTSADYPPLRSQAGRISEPKLLNSTTLQVEGVVIDSVAFVSDLLQSDTTTAAVLFELWTSVRRLGAHYPSSYLIEAFFDALSVAGFYGDLEEWLDVRRAYISMFERLSAGLETSGTIEWDPIEVSILEERNVHKLITSTTAGKRFMVTKRGCYGLAPAVSKEGDSCAIIFGCSCPCLLRETGIDDHSVYLGPSFVLGKRTLDLDGNGMGFYSCLGVEESKDWVEWHVKEQIIYLS</sequence>